<dbReference type="GO" id="GO:0043190">
    <property type="term" value="C:ATP-binding cassette (ABC) transporter complex"/>
    <property type="evidence" value="ECO:0007669"/>
    <property type="project" value="InterPro"/>
</dbReference>
<keyword evidence="2" id="KW-1003">Cell membrane</keyword>
<dbReference type="SUPFAM" id="SSF50331">
    <property type="entry name" value="MOP-like"/>
    <property type="match status" value="1"/>
</dbReference>
<dbReference type="InterPro" id="IPR017871">
    <property type="entry name" value="ABC_transporter-like_CS"/>
</dbReference>
<reference evidence="6" key="1">
    <citation type="journal article" date="2023" name="Nat. Microbiol.">
        <title>Enrichment and characterization of a nitric oxide-reducing microbial community in a continuous bioreactor.</title>
        <authorList>
            <person name="Garrido-Amador P."/>
            <person name="Stortenbeker N."/>
            <person name="Wessels H.J.C.T."/>
            <person name="Speth D.R."/>
            <person name="Garcia-Heredia I."/>
            <person name="Kartal B."/>
        </authorList>
    </citation>
    <scope>NUCLEOTIDE SEQUENCE</scope>
    <source>
        <strain evidence="6">MAG1</strain>
    </source>
</reference>
<dbReference type="InterPro" id="IPR003439">
    <property type="entry name" value="ABC_transporter-like_ATP-bd"/>
</dbReference>
<keyword evidence="4 6" id="KW-0067">ATP-binding</keyword>
<name>A0AA49IVN0_9PROT</name>
<dbReference type="SMART" id="SM00382">
    <property type="entry name" value="AAA"/>
    <property type="match status" value="1"/>
</dbReference>
<keyword evidence="1" id="KW-0813">Transport</keyword>
<evidence type="ECO:0000256" key="3">
    <source>
        <dbReference type="ARBA" id="ARBA00022741"/>
    </source>
</evidence>
<dbReference type="AlphaFoldDB" id="A0AA49IVN0"/>
<dbReference type="InterPro" id="IPR008995">
    <property type="entry name" value="Mo/tungstate-bd_C_term_dom"/>
</dbReference>
<dbReference type="PANTHER" id="PTHR42781:SF4">
    <property type="entry name" value="SPERMIDINE_PUTRESCINE IMPORT ATP-BINDING PROTEIN POTA"/>
    <property type="match status" value="1"/>
</dbReference>
<dbReference type="InterPro" id="IPR027417">
    <property type="entry name" value="P-loop_NTPase"/>
</dbReference>
<dbReference type="Pfam" id="PF08402">
    <property type="entry name" value="TOBE_2"/>
    <property type="match status" value="1"/>
</dbReference>
<evidence type="ECO:0000313" key="6">
    <source>
        <dbReference type="EMBL" id="WIM05832.1"/>
    </source>
</evidence>
<keyword evidence="3" id="KW-0547">Nucleotide-binding</keyword>
<dbReference type="GO" id="GO:0005524">
    <property type="term" value="F:ATP binding"/>
    <property type="evidence" value="ECO:0007669"/>
    <property type="project" value="UniProtKB-KW"/>
</dbReference>
<dbReference type="KEGG" id="npv:OHM77_00660"/>
<proteinExistence type="predicted"/>
<dbReference type="SUPFAM" id="SSF52540">
    <property type="entry name" value="P-loop containing nucleoside triphosphate hydrolases"/>
    <property type="match status" value="1"/>
</dbReference>
<evidence type="ECO:0000256" key="2">
    <source>
        <dbReference type="ARBA" id="ARBA00022475"/>
    </source>
</evidence>
<organism evidence="6">
    <name type="scientific">Candidatus Nitricoxidivorans perseverans</name>
    <dbReference type="NCBI Taxonomy" id="2975601"/>
    <lineage>
        <taxon>Bacteria</taxon>
        <taxon>Pseudomonadati</taxon>
        <taxon>Pseudomonadota</taxon>
        <taxon>Betaproteobacteria</taxon>
        <taxon>Nitrosomonadales</taxon>
        <taxon>Sterolibacteriaceae</taxon>
        <taxon>Candidatus Nitricoxidivorans</taxon>
    </lineage>
</organism>
<dbReference type="PROSITE" id="PS00211">
    <property type="entry name" value="ABC_TRANSPORTER_1"/>
    <property type="match status" value="1"/>
</dbReference>
<protein>
    <submittedName>
        <fullName evidence="6">ABC transporter ATP-binding protein</fullName>
    </submittedName>
</protein>
<dbReference type="Proteomes" id="UP001234916">
    <property type="component" value="Chromosome"/>
</dbReference>
<dbReference type="GO" id="GO:0022857">
    <property type="term" value="F:transmembrane transporter activity"/>
    <property type="evidence" value="ECO:0007669"/>
    <property type="project" value="InterPro"/>
</dbReference>
<dbReference type="InterPro" id="IPR013611">
    <property type="entry name" value="Transp-assoc_OB_typ2"/>
</dbReference>
<dbReference type="GO" id="GO:0016887">
    <property type="term" value="F:ATP hydrolysis activity"/>
    <property type="evidence" value="ECO:0007669"/>
    <property type="project" value="InterPro"/>
</dbReference>
<dbReference type="PANTHER" id="PTHR42781">
    <property type="entry name" value="SPERMIDINE/PUTRESCINE IMPORT ATP-BINDING PROTEIN POTA"/>
    <property type="match status" value="1"/>
</dbReference>
<dbReference type="InterPro" id="IPR050093">
    <property type="entry name" value="ABC_SmlMolc_Importer"/>
</dbReference>
<gene>
    <name evidence="6" type="ORF">OHM77_00660</name>
</gene>
<sequence length="356" mass="39108">MSLRIELRHEAPRLDFAAELPEGVITALVGPSGSGKTSVLRAIAGLLQPRQARITLAGETWDEGPVRHLPTQQRPIGFVPQHYGLFPHLTALGNVETALLALPAAERKARALAYLEAAHVDDCAERRPRQLSGGQKQRVALARAIAREPKLLLLDEPFSAVDRATRKSLYVELRLLHASRPTMILLVTHDLDEAAQLASHLVLLDAGRVIQAGPTDEVLTHPTTDIAARLLDIPNIFSGAIEHLEGRTHLHWGPHRLVIGKSEHSEKSCRFAVLPQNVLLVRPDKPWGGHLENPIDGRIADILQLGPEAVVWIEPAGLPSERLQMRLPARALKRHAMTIGDNVQFSLRAADLILLQ</sequence>
<dbReference type="Gene3D" id="3.40.50.300">
    <property type="entry name" value="P-loop containing nucleotide triphosphate hydrolases"/>
    <property type="match status" value="1"/>
</dbReference>
<dbReference type="Pfam" id="PF00005">
    <property type="entry name" value="ABC_tran"/>
    <property type="match status" value="1"/>
</dbReference>
<accession>A0AA49IVN0</accession>
<evidence type="ECO:0000259" key="5">
    <source>
        <dbReference type="PROSITE" id="PS50893"/>
    </source>
</evidence>
<evidence type="ECO:0000256" key="4">
    <source>
        <dbReference type="ARBA" id="ARBA00022840"/>
    </source>
</evidence>
<feature type="domain" description="ABC transporter" evidence="5">
    <location>
        <begin position="3"/>
        <end position="231"/>
    </location>
</feature>
<dbReference type="EMBL" id="CP107246">
    <property type="protein sequence ID" value="WIM05832.1"/>
    <property type="molecule type" value="Genomic_DNA"/>
</dbReference>
<keyword evidence="2" id="KW-0472">Membrane</keyword>
<dbReference type="InterPro" id="IPR003593">
    <property type="entry name" value="AAA+_ATPase"/>
</dbReference>
<evidence type="ECO:0000256" key="1">
    <source>
        <dbReference type="ARBA" id="ARBA00022448"/>
    </source>
</evidence>
<dbReference type="PROSITE" id="PS50893">
    <property type="entry name" value="ABC_TRANSPORTER_2"/>
    <property type="match status" value="1"/>
</dbReference>